<keyword evidence="1" id="KW-0175">Coiled coil</keyword>
<dbReference type="AlphaFoldDB" id="A0A9P6U2Y5"/>
<keyword evidence="3" id="KW-1185">Reference proteome</keyword>
<gene>
    <name evidence="2" type="ORF">BG011_004031</name>
</gene>
<name>A0A9P6U2Y5_9FUNG</name>
<proteinExistence type="predicted"/>
<dbReference type="EMBL" id="JAAAJA010000262">
    <property type="protein sequence ID" value="KAG0257317.1"/>
    <property type="molecule type" value="Genomic_DNA"/>
</dbReference>
<accession>A0A9P6U2Y5</accession>
<comment type="caution">
    <text evidence="2">The sequence shown here is derived from an EMBL/GenBank/DDBJ whole genome shotgun (WGS) entry which is preliminary data.</text>
</comment>
<evidence type="ECO:0000313" key="2">
    <source>
        <dbReference type="EMBL" id="KAG0257317.1"/>
    </source>
</evidence>
<feature type="coiled-coil region" evidence="1">
    <location>
        <begin position="28"/>
        <end position="69"/>
    </location>
</feature>
<organism evidence="2 3">
    <name type="scientific">Mortierella polycephala</name>
    <dbReference type="NCBI Taxonomy" id="41804"/>
    <lineage>
        <taxon>Eukaryota</taxon>
        <taxon>Fungi</taxon>
        <taxon>Fungi incertae sedis</taxon>
        <taxon>Mucoromycota</taxon>
        <taxon>Mortierellomycotina</taxon>
        <taxon>Mortierellomycetes</taxon>
        <taxon>Mortierellales</taxon>
        <taxon>Mortierellaceae</taxon>
        <taxon>Mortierella</taxon>
    </lineage>
</organism>
<sequence length="70" mass="8636">MLDERERKHREMLNQLTKHHEGFLTRRMEMFETEKAELKVKKAEFETKKAEFEKEWEKLVCRNAALQKEL</sequence>
<protein>
    <submittedName>
        <fullName evidence="2">Uncharacterized protein</fullName>
    </submittedName>
</protein>
<evidence type="ECO:0000256" key="1">
    <source>
        <dbReference type="SAM" id="Coils"/>
    </source>
</evidence>
<reference evidence="2" key="1">
    <citation type="journal article" date="2020" name="Fungal Divers.">
        <title>Resolving the Mortierellaceae phylogeny through synthesis of multi-gene phylogenetics and phylogenomics.</title>
        <authorList>
            <person name="Vandepol N."/>
            <person name="Liber J."/>
            <person name="Desiro A."/>
            <person name="Na H."/>
            <person name="Kennedy M."/>
            <person name="Barry K."/>
            <person name="Grigoriev I.V."/>
            <person name="Miller A.N."/>
            <person name="O'Donnell K."/>
            <person name="Stajich J.E."/>
            <person name="Bonito G."/>
        </authorList>
    </citation>
    <scope>NUCLEOTIDE SEQUENCE</scope>
    <source>
        <strain evidence="2">KOD948</strain>
    </source>
</reference>
<evidence type="ECO:0000313" key="3">
    <source>
        <dbReference type="Proteomes" id="UP000726737"/>
    </source>
</evidence>
<dbReference type="Proteomes" id="UP000726737">
    <property type="component" value="Unassembled WGS sequence"/>
</dbReference>